<feature type="compositionally biased region" description="Low complexity" evidence="1">
    <location>
        <begin position="130"/>
        <end position="143"/>
    </location>
</feature>
<reference evidence="2" key="1">
    <citation type="submission" date="2019-08" db="EMBL/GenBank/DDBJ databases">
        <authorList>
            <person name="Kucharzyk K."/>
            <person name="Murdoch R.W."/>
            <person name="Higgins S."/>
            <person name="Loffler F."/>
        </authorList>
    </citation>
    <scope>NUCLEOTIDE SEQUENCE</scope>
</reference>
<feature type="compositionally biased region" description="Pro residues" evidence="1">
    <location>
        <begin position="12"/>
        <end position="22"/>
    </location>
</feature>
<gene>
    <name evidence="2" type="ORF">SDC9_180813</name>
</gene>
<organism evidence="2">
    <name type="scientific">bioreactor metagenome</name>
    <dbReference type="NCBI Taxonomy" id="1076179"/>
    <lineage>
        <taxon>unclassified sequences</taxon>
        <taxon>metagenomes</taxon>
        <taxon>ecological metagenomes</taxon>
    </lineage>
</organism>
<dbReference type="EMBL" id="VSSQ01085772">
    <property type="protein sequence ID" value="MPN33328.1"/>
    <property type="molecule type" value="Genomic_DNA"/>
</dbReference>
<sequence length="167" mass="17930">MTGRCRNCTTKPSPPAIAPPSPTAKRSSAAGSPSSPSPAKARTRRRKSPPDWMGKRNCLFRNDMPENCSPAGRGQFRRADSPPPWSRRGTDSTGWSWSWPRESWCATSRRSAGARRTIRRWWSATKRETSPSACSPAISAAPTASPPPSRGSPADSRSSPPPATGGS</sequence>
<feature type="compositionally biased region" description="Low complexity" evidence="1">
    <location>
        <begin position="23"/>
        <end position="40"/>
    </location>
</feature>
<feature type="region of interest" description="Disordered" evidence="1">
    <location>
        <begin position="121"/>
        <end position="167"/>
    </location>
</feature>
<dbReference type="AlphaFoldDB" id="A0A645H2S7"/>
<proteinExistence type="predicted"/>
<comment type="caution">
    <text evidence="2">The sequence shown here is derived from an EMBL/GenBank/DDBJ whole genome shotgun (WGS) entry which is preliminary data.</text>
</comment>
<name>A0A645H2S7_9ZZZZ</name>
<feature type="region of interest" description="Disordered" evidence="1">
    <location>
        <begin position="1"/>
        <end position="94"/>
    </location>
</feature>
<protein>
    <submittedName>
        <fullName evidence="2">Uncharacterized protein</fullName>
    </submittedName>
</protein>
<accession>A0A645H2S7</accession>
<evidence type="ECO:0000313" key="2">
    <source>
        <dbReference type="EMBL" id="MPN33328.1"/>
    </source>
</evidence>
<evidence type="ECO:0000256" key="1">
    <source>
        <dbReference type="SAM" id="MobiDB-lite"/>
    </source>
</evidence>